<sequence>MATNPNGSSGKMEIVVFPWLAMGHLIPFLHFSKLLAQNGHNIHFVSTPKNLSRLPKLPLRLSSQITFVPFPLPPVPNLPPDAESSMDVPYNNQQLLKKAFDSLRPPLTDFLRQLKPDWVIYDYASHWLPSAAADAGGGGIGCAFFSLFTATTLCFVGPPGGDSRRNAEDFTVVPDWIPIEIKSNIAYRLHEVSKYVEKTDEDTSGPSDQIRFAVAMEESNALLVRSSREFEPEWFELLGQMYKEKTIIPVGFLPPPIAANDKEDQNDAVWREIRDWLDKQRVNTVVYVALGTEAALTRDEIAELASGLEKSALPFFWALRDHSVSGRMMLPGGFEERVKGRGIVYREWVPQVRILSHDSVGGFLTHCGYNSVVEGLAFGRVLILFPVINDQGLNARLLEGKKLGIEIPREEKDGSFTSDAVAETVKAAVVGESGEGWRRAVKGAKGLFGGREKNGEMVDALVRYLTENKRNG</sequence>
<evidence type="ECO:0000259" key="4">
    <source>
        <dbReference type="Pfam" id="PF26168"/>
    </source>
</evidence>
<keyword evidence="3 5" id="KW-0808">Transferase</keyword>
<dbReference type="EMBL" id="JN088403">
    <property type="protein sequence ID" value="AFJ53030.1"/>
    <property type="molecule type" value="Genomic_DNA"/>
</dbReference>
<dbReference type="SUPFAM" id="SSF53756">
    <property type="entry name" value="UDP-Glycosyltransferase/glycogen phosphorylase"/>
    <property type="match status" value="1"/>
</dbReference>
<organism evidence="5">
    <name type="scientific">Linum usitatissimum</name>
    <name type="common">Flax</name>
    <name type="synonym">Linum humile</name>
    <dbReference type="NCBI Taxonomy" id="4006"/>
    <lineage>
        <taxon>Eukaryota</taxon>
        <taxon>Viridiplantae</taxon>
        <taxon>Streptophyta</taxon>
        <taxon>Embryophyta</taxon>
        <taxon>Tracheophyta</taxon>
        <taxon>Spermatophyta</taxon>
        <taxon>Magnoliopsida</taxon>
        <taxon>eudicotyledons</taxon>
        <taxon>Gunneridae</taxon>
        <taxon>Pentapetalae</taxon>
        <taxon>rosids</taxon>
        <taxon>fabids</taxon>
        <taxon>Malpighiales</taxon>
        <taxon>Linaceae</taxon>
        <taxon>Linum</taxon>
    </lineage>
</organism>
<name>I2BHD4_LINUS</name>
<comment type="similarity">
    <text evidence="1">Belongs to the UDP-glycosyltransferase family.</text>
</comment>
<dbReference type="GO" id="GO:0035251">
    <property type="term" value="F:UDP-glucosyltransferase activity"/>
    <property type="evidence" value="ECO:0007669"/>
    <property type="project" value="InterPro"/>
</dbReference>
<dbReference type="InterPro" id="IPR050481">
    <property type="entry name" value="UDP-glycosyltransf_plant"/>
</dbReference>
<dbReference type="PANTHER" id="PTHR48049">
    <property type="entry name" value="GLYCOSYLTRANSFERASE"/>
    <property type="match status" value="1"/>
</dbReference>
<evidence type="ECO:0000256" key="3">
    <source>
        <dbReference type="ARBA" id="ARBA00022679"/>
    </source>
</evidence>
<dbReference type="InterPro" id="IPR058980">
    <property type="entry name" value="Glyco_transf_N"/>
</dbReference>
<dbReference type="InterPro" id="IPR002213">
    <property type="entry name" value="UDP_glucos_trans"/>
</dbReference>
<feature type="domain" description="Glycosyltransferase N-terminal" evidence="4">
    <location>
        <begin position="13"/>
        <end position="117"/>
    </location>
</feature>
<dbReference type="Gene3D" id="3.40.50.2000">
    <property type="entry name" value="Glycogen Phosphorylase B"/>
    <property type="match status" value="2"/>
</dbReference>
<dbReference type="PANTHER" id="PTHR48049:SF138">
    <property type="entry name" value="UDP-GLYCOSYLTRANSFERASE 91C1"/>
    <property type="match status" value="1"/>
</dbReference>
<protein>
    <submittedName>
        <fullName evidence="5">UDP-glycosyltransferase 1</fullName>
    </submittedName>
</protein>
<dbReference type="AlphaFoldDB" id="I2BHD4"/>
<dbReference type="Pfam" id="PF26168">
    <property type="entry name" value="Glyco_transf_N"/>
    <property type="match status" value="1"/>
</dbReference>
<evidence type="ECO:0000256" key="2">
    <source>
        <dbReference type="ARBA" id="ARBA00022676"/>
    </source>
</evidence>
<dbReference type="FunFam" id="3.40.50.2000:FF:000037">
    <property type="entry name" value="Glycosyltransferase"/>
    <property type="match status" value="1"/>
</dbReference>
<dbReference type="CDD" id="cd03784">
    <property type="entry name" value="GT1_Gtf-like"/>
    <property type="match status" value="1"/>
</dbReference>
<evidence type="ECO:0000256" key="1">
    <source>
        <dbReference type="ARBA" id="ARBA00009995"/>
    </source>
</evidence>
<proteinExistence type="inferred from homology"/>
<reference evidence="5" key="1">
    <citation type="journal article" date="2012" name="BMC Genomics">
        <title>Phylogenomic analysis of UDP glycosyltransferase 1 multigene family in Linum usitatissimum identified genes with varied expression patterns.</title>
        <authorList>
            <person name="Barvkar V.T."/>
            <person name="Pardeshi V.C."/>
            <person name="Kale S.M."/>
            <person name="Kadoo N.Y."/>
            <person name="Gupta V.S."/>
        </authorList>
    </citation>
    <scope>NUCLEOTIDE SEQUENCE</scope>
</reference>
<dbReference type="Pfam" id="PF00201">
    <property type="entry name" value="UDPGT"/>
    <property type="match status" value="1"/>
</dbReference>
<keyword evidence="2" id="KW-0328">Glycosyltransferase</keyword>
<gene>
    <name evidence="5" type="primary">UGT91C2</name>
</gene>
<accession>I2BHD4</accession>
<evidence type="ECO:0000313" key="5">
    <source>
        <dbReference type="EMBL" id="AFJ53030.1"/>
    </source>
</evidence>